<accession>A0A4R4E2H9</accession>
<dbReference type="GO" id="GO:0020037">
    <property type="term" value="F:heme binding"/>
    <property type="evidence" value="ECO:0007669"/>
    <property type="project" value="InterPro"/>
</dbReference>
<keyword evidence="6" id="KW-0408">Iron</keyword>
<protein>
    <submittedName>
        <fullName evidence="9">Cytochrome c oxidase subunit I</fullName>
    </submittedName>
</protein>
<dbReference type="GO" id="GO:0015990">
    <property type="term" value="P:electron transport coupled proton transport"/>
    <property type="evidence" value="ECO:0007669"/>
    <property type="project" value="TreeGrafter"/>
</dbReference>
<feature type="transmembrane region" description="Helical" evidence="7">
    <location>
        <begin position="331"/>
        <end position="352"/>
    </location>
</feature>
<keyword evidence="2 6" id="KW-0679">Respiratory chain</keyword>
<evidence type="ECO:0000256" key="3">
    <source>
        <dbReference type="ARBA" id="ARBA00022692"/>
    </source>
</evidence>
<reference evidence="9 10" key="1">
    <citation type="submission" date="2019-03" db="EMBL/GenBank/DDBJ databases">
        <authorList>
            <person name="Kim M.K.M."/>
        </authorList>
    </citation>
    <scope>NUCLEOTIDE SEQUENCE [LARGE SCALE GENOMIC DNA]</scope>
    <source>
        <strain evidence="9 10">17J68-15</strain>
    </source>
</reference>
<keyword evidence="6" id="KW-0349">Heme</keyword>
<evidence type="ECO:0000256" key="7">
    <source>
        <dbReference type="SAM" id="Phobius"/>
    </source>
</evidence>
<feature type="domain" description="Cytochrome oxidase subunit I profile" evidence="8">
    <location>
        <begin position="38"/>
        <end position="601"/>
    </location>
</feature>
<sequence>MNEHTHHNVQTGADAAHGALHADHHHDGDHGHHHQETFISKYIFSMDHKTIAKQFLITGMLWAIVGGLFSVLFRLQLAYPDESFPILETFFGNWAKGGQIQPEFYYALITMHGTVLVFFVLTGGLSGTFANLLIPLQVGARDMASPFMNMLSYWFFFLASVIMFSSLFVQTGPASGGWTAYPPLSALAQASIGSKIGMDLWIVSMAMFVVSSLLGGLNYIATILNMRTKGMSMTRLPLTIWALFFTAILGVLSFPVLFSGFILLLFDRHLGTSFYLSDIVVAGQVLPNEGGSAILYQHLFWFLGHPEVYIIILPAMGLVSEVMSVNARKPIFGYMAMVGSIFAITILAFLVWAHHMFVTGLNPFLGAFFVLLTLLIAIPSAIKVFNWITTIWRGNLRFTPAMMFAIGFVSLFISGGLTGIWLGNSTLDMHLHDTYFVIAHFHIVMGVSAFFGMFAGVYHWFPKMFGRYLNNTLGYIHFWVTLGGAYLIFWPMHYQGLAGVPRRYLDLRLWTSFNHFGDLNKMITVVSIIVFAVQLMFVFNFFYSIFKGRKVRSLNPWGATTLEWTTPINPGHGNWPGEIPEVHRWAYDYSKDGREFIPQTETIGAHETKH</sequence>
<evidence type="ECO:0000256" key="5">
    <source>
        <dbReference type="ARBA" id="ARBA00023136"/>
    </source>
</evidence>
<dbReference type="InterPro" id="IPR023616">
    <property type="entry name" value="Cyt_c_oxase-like_su1_dom"/>
</dbReference>
<feature type="transmembrane region" description="Helical" evidence="7">
    <location>
        <begin position="151"/>
        <end position="169"/>
    </location>
</feature>
<keyword evidence="6" id="KW-0249">Electron transport</keyword>
<evidence type="ECO:0000256" key="1">
    <source>
        <dbReference type="ARBA" id="ARBA00004141"/>
    </source>
</evidence>
<evidence type="ECO:0000259" key="8">
    <source>
        <dbReference type="PROSITE" id="PS50855"/>
    </source>
</evidence>
<dbReference type="PROSITE" id="PS50855">
    <property type="entry name" value="COX1"/>
    <property type="match status" value="1"/>
</dbReference>
<dbReference type="RefSeq" id="WP_131851733.1">
    <property type="nucleotide sequence ID" value="NZ_SKFH01000010.1"/>
</dbReference>
<feature type="transmembrane region" description="Helical" evidence="7">
    <location>
        <begin position="473"/>
        <end position="492"/>
    </location>
</feature>
<feature type="transmembrane region" description="Helical" evidence="7">
    <location>
        <begin position="104"/>
        <end position="130"/>
    </location>
</feature>
<feature type="transmembrane region" description="Helical" evidence="7">
    <location>
        <begin position="238"/>
        <end position="266"/>
    </location>
</feature>
<evidence type="ECO:0000313" key="10">
    <source>
        <dbReference type="Proteomes" id="UP000295164"/>
    </source>
</evidence>
<dbReference type="EMBL" id="SKFH01000010">
    <property type="protein sequence ID" value="TCZ72810.1"/>
    <property type="molecule type" value="Genomic_DNA"/>
</dbReference>
<evidence type="ECO:0000256" key="4">
    <source>
        <dbReference type="ARBA" id="ARBA00022989"/>
    </source>
</evidence>
<dbReference type="PRINTS" id="PR01165">
    <property type="entry name" value="CYCOXIDASEI"/>
</dbReference>
<comment type="similarity">
    <text evidence="6">Belongs to the heme-copper respiratory oxidase family.</text>
</comment>
<feature type="transmembrane region" description="Helical" evidence="7">
    <location>
        <begin position="401"/>
        <end position="423"/>
    </location>
</feature>
<comment type="subcellular location">
    <subcellularLocation>
        <location evidence="1">Membrane</location>
        <topology evidence="1">Multi-pass membrane protein</topology>
    </subcellularLocation>
</comment>
<dbReference type="PANTHER" id="PTHR10422">
    <property type="entry name" value="CYTOCHROME C OXIDASE SUBUNIT 1"/>
    <property type="match status" value="1"/>
</dbReference>
<keyword evidence="6" id="KW-0479">Metal-binding</keyword>
<dbReference type="PANTHER" id="PTHR10422:SF18">
    <property type="entry name" value="CYTOCHROME C OXIDASE SUBUNIT 1"/>
    <property type="match status" value="1"/>
</dbReference>
<feature type="transmembrane region" description="Helical" evidence="7">
    <location>
        <begin position="364"/>
        <end position="389"/>
    </location>
</feature>
<dbReference type="InterPro" id="IPR023615">
    <property type="entry name" value="Cyt_c_Oxase_su1_BS"/>
</dbReference>
<keyword evidence="6" id="KW-0813">Transport</keyword>
<feature type="transmembrane region" description="Helical" evidence="7">
    <location>
        <begin position="522"/>
        <end position="543"/>
    </location>
</feature>
<dbReference type="InterPro" id="IPR000883">
    <property type="entry name" value="Cyt_C_Oxase_1"/>
</dbReference>
<dbReference type="GO" id="GO:0004129">
    <property type="term" value="F:cytochrome-c oxidase activity"/>
    <property type="evidence" value="ECO:0007669"/>
    <property type="project" value="InterPro"/>
</dbReference>
<feature type="transmembrane region" description="Helical" evidence="7">
    <location>
        <begin position="200"/>
        <end position="226"/>
    </location>
</feature>
<dbReference type="AlphaFoldDB" id="A0A4R4E2H9"/>
<comment type="caution">
    <text evidence="9">The sequence shown here is derived from an EMBL/GenBank/DDBJ whole genome shotgun (WGS) entry which is preliminary data.</text>
</comment>
<organism evidence="9 10">
    <name type="scientific">Flaviaesturariibacter aridisoli</name>
    <dbReference type="NCBI Taxonomy" id="2545761"/>
    <lineage>
        <taxon>Bacteria</taxon>
        <taxon>Pseudomonadati</taxon>
        <taxon>Bacteroidota</taxon>
        <taxon>Chitinophagia</taxon>
        <taxon>Chitinophagales</taxon>
        <taxon>Chitinophagaceae</taxon>
        <taxon>Flaviaestuariibacter</taxon>
    </lineage>
</organism>
<keyword evidence="10" id="KW-1185">Reference proteome</keyword>
<proteinExistence type="inferred from homology"/>
<feature type="transmembrane region" description="Helical" evidence="7">
    <location>
        <begin position="435"/>
        <end position="461"/>
    </location>
</feature>
<keyword evidence="4 7" id="KW-1133">Transmembrane helix</keyword>
<dbReference type="Proteomes" id="UP000295164">
    <property type="component" value="Unassembled WGS sequence"/>
</dbReference>
<dbReference type="GO" id="GO:0009060">
    <property type="term" value="P:aerobic respiration"/>
    <property type="evidence" value="ECO:0007669"/>
    <property type="project" value="InterPro"/>
</dbReference>
<keyword evidence="3 6" id="KW-0812">Transmembrane</keyword>
<name>A0A4R4E2H9_9BACT</name>
<dbReference type="PROSITE" id="PS00077">
    <property type="entry name" value="COX1_CUB"/>
    <property type="match status" value="1"/>
</dbReference>
<evidence type="ECO:0000256" key="2">
    <source>
        <dbReference type="ARBA" id="ARBA00022660"/>
    </source>
</evidence>
<keyword evidence="5 7" id="KW-0472">Membrane</keyword>
<dbReference type="Pfam" id="PF00115">
    <property type="entry name" value="COX1"/>
    <property type="match status" value="1"/>
</dbReference>
<dbReference type="InterPro" id="IPR036927">
    <property type="entry name" value="Cyt_c_oxase-like_su1_sf"/>
</dbReference>
<dbReference type="GO" id="GO:0016020">
    <property type="term" value="C:membrane"/>
    <property type="evidence" value="ECO:0007669"/>
    <property type="project" value="UniProtKB-SubCell"/>
</dbReference>
<feature type="transmembrane region" description="Helical" evidence="7">
    <location>
        <begin position="55"/>
        <end position="75"/>
    </location>
</feature>
<dbReference type="SUPFAM" id="SSF81442">
    <property type="entry name" value="Cytochrome c oxidase subunit I-like"/>
    <property type="match status" value="1"/>
</dbReference>
<feature type="transmembrane region" description="Helical" evidence="7">
    <location>
        <begin position="299"/>
        <end position="319"/>
    </location>
</feature>
<dbReference type="OrthoDB" id="9759913at2"/>
<evidence type="ECO:0000256" key="6">
    <source>
        <dbReference type="RuleBase" id="RU000370"/>
    </source>
</evidence>
<dbReference type="GO" id="GO:0022904">
    <property type="term" value="P:respiratory electron transport chain"/>
    <property type="evidence" value="ECO:0007669"/>
    <property type="project" value="TreeGrafter"/>
</dbReference>
<gene>
    <name evidence="9" type="ORF">E0486_08500</name>
</gene>
<evidence type="ECO:0000313" key="9">
    <source>
        <dbReference type="EMBL" id="TCZ72810.1"/>
    </source>
</evidence>
<dbReference type="Gene3D" id="1.20.210.10">
    <property type="entry name" value="Cytochrome c oxidase-like, subunit I domain"/>
    <property type="match status" value="1"/>
</dbReference>